<name>A0ACC1M869_9FUNG</name>
<evidence type="ECO:0000313" key="1">
    <source>
        <dbReference type="EMBL" id="KAJ2899365.1"/>
    </source>
</evidence>
<proteinExistence type="predicted"/>
<protein>
    <submittedName>
        <fullName evidence="1">Uncharacterized protein</fullName>
    </submittedName>
</protein>
<dbReference type="EMBL" id="JANBVB010000029">
    <property type="protein sequence ID" value="KAJ2899365.1"/>
    <property type="molecule type" value="Genomic_DNA"/>
</dbReference>
<keyword evidence="2" id="KW-1185">Reference proteome</keyword>
<evidence type="ECO:0000313" key="2">
    <source>
        <dbReference type="Proteomes" id="UP001139981"/>
    </source>
</evidence>
<comment type="caution">
    <text evidence="1">The sequence shown here is derived from an EMBL/GenBank/DDBJ whole genome shotgun (WGS) entry which is preliminary data.</text>
</comment>
<dbReference type="Proteomes" id="UP001139981">
    <property type="component" value="Unassembled WGS sequence"/>
</dbReference>
<accession>A0ACC1M869</accession>
<reference evidence="1" key="1">
    <citation type="submission" date="2022-07" db="EMBL/GenBank/DDBJ databases">
        <title>Phylogenomic reconstructions and comparative analyses of Kickxellomycotina fungi.</title>
        <authorList>
            <person name="Reynolds N.K."/>
            <person name="Stajich J.E."/>
            <person name="Barry K."/>
            <person name="Grigoriev I.V."/>
            <person name="Crous P."/>
            <person name="Smith M.E."/>
        </authorList>
    </citation>
    <scope>NUCLEOTIDE SEQUENCE</scope>
    <source>
        <strain evidence="1">CBS 190363</strain>
    </source>
</reference>
<sequence>MGFSLSPEFEYLARVIVGRPLVDIPPALLLPGCSFSTENDVKLIANAAAITRSLIDAEAKRKGEAFILVQVAKVVADEELSADAEREITAILAAHPDIASRIPADAEHVKIYAAKCWFLVQAIIDRSTSFVDINRIILDSIAQPMSTIRHSQVAGALFHNIDALTTDTLFRYLDAVEGSCRNHKDNDAQVQHHVKHAAMVLEKALLTHPSIAKDMSIEISSFCLSYPWVKKAADLYRLLSQSLST</sequence>
<gene>
    <name evidence="1" type="ORF">IWW38_001020</name>
</gene>
<organism evidence="1 2">
    <name type="scientific">Coemansia aciculifera</name>
    <dbReference type="NCBI Taxonomy" id="417176"/>
    <lineage>
        <taxon>Eukaryota</taxon>
        <taxon>Fungi</taxon>
        <taxon>Fungi incertae sedis</taxon>
        <taxon>Zoopagomycota</taxon>
        <taxon>Kickxellomycotina</taxon>
        <taxon>Kickxellomycetes</taxon>
        <taxon>Kickxellales</taxon>
        <taxon>Kickxellaceae</taxon>
        <taxon>Coemansia</taxon>
    </lineage>
</organism>